<feature type="domain" description="2Fe-2S ferredoxin-type" evidence="5">
    <location>
        <begin position="295"/>
        <end position="343"/>
    </location>
</feature>
<evidence type="ECO:0000256" key="2">
    <source>
        <dbReference type="ARBA" id="ARBA00022723"/>
    </source>
</evidence>
<dbReference type="AlphaFoldDB" id="A0A6V2JIK4"/>
<dbReference type="GO" id="GO:0005739">
    <property type="term" value="C:mitochondrion"/>
    <property type="evidence" value="ECO:0007669"/>
    <property type="project" value="TreeGrafter"/>
</dbReference>
<keyword evidence="1" id="KW-0001">2Fe-2S</keyword>
<dbReference type="EMBL" id="HBNS01034953">
    <property type="protein sequence ID" value="CAE4630836.1"/>
    <property type="molecule type" value="Transcribed_RNA"/>
</dbReference>
<dbReference type="Gene3D" id="3.10.20.30">
    <property type="match status" value="1"/>
</dbReference>
<evidence type="ECO:0000256" key="1">
    <source>
        <dbReference type="ARBA" id="ARBA00022714"/>
    </source>
</evidence>
<dbReference type="PANTHER" id="PTHR23426">
    <property type="entry name" value="FERREDOXIN/ADRENODOXIN"/>
    <property type="match status" value="1"/>
</dbReference>
<keyword evidence="3" id="KW-0408">Iron</keyword>
<dbReference type="GO" id="GO:0140647">
    <property type="term" value="P:P450-containing electron transport chain"/>
    <property type="evidence" value="ECO:0007669"/>
    <property type="project" value="InterPro"/>
</dbReference>
<gene>
    <name evidence="6" type="ORF">DBRI00130_LOCUS27299</name>
</gene>
<protein>
    <recommendedName>
        <fullName evidence="5">2Fe-2S ferredoxin-type domain-containing protein</fullName>
    </recommendedName>
</protein>
<dbReference type="InterPro" id="IPR036034">
    <property type="entry name" value="PDZ_sf"/>
</dbReference>
<dbReference type="GO" id="GO:0046872">
    <property type="term" value="F:metal ion binding"/>
    <property type="evidence" value="ECO:0007669"/>
    <property type="project" value="UniProtKB-KW"/>
</dbReference>
<evidence type="ECO:0000256" key="4">
    <source>
        <dbReference type="ARBA" id="ARBA00023014"/>
    </source>
</evidence>
<accession>A0A6V2JIK4</accession>
<evidence type="ECO:0000313" key="6">
    <source>
        <dbReference type="EMBL" id="CAE4630836.1"/>
    </source>
</evidence>
<dbReference type="InterPro" id="IPR036010">
    <property type="entry name" value="2Fe-2S_ferredoxin-like_sf"/>
</dbReference>
<dbReference type="SUPFAM" id="SSF54292">
    <property type="entry name" value="2Fe-2S ferredoxin-like"/>
    <property type="match status" value="1"/>
</dbReference>
<organism evidence="6">
    <name type="scientific">Ditylum brightwellii</name>
    <dbReference type="NCBI Taxonomy" id="49249"/>
    <lineage>
        <taxon>Eukaryota</taxon>
        <taxon>Sar</taxon>
        <taxon>Stramenopiles</taxon>
        <taxon>Ochrophyta</taxon>
        <taxon>Bacillariophyta</taxon>
        <taxon>Mediophyceae</taxon>
        <taxon>Lithodesmiophycidae</taxon>
        <taxon>Lithodesmiales</taxon>
        <taxon>Lithodesmiaceae</taxon>
        <taxon>Ditylum</taxon>
    </lineage>
</organism>
<keyword evidence="4" id="KW-0411">Iron-sulfur</keyword>
<sequence>MVQNSKTKYLTMKSLALLGWATCQVSTNAFLIPKTTYNTCTSRRTSAFTFSTSKQSSTLSKDDAPANNSAASRYSGAGVASVDMNKYNLQIEQIASEWTANVHAQTSMQEGGVYLGAKSRKELFVDTLQFEVKRAGGLGIQLLELAGGREDGLGITIVSGLVEGGNAEGCGIIEGDSIVQLTVLSKGASSGMNGSVLSETEERTSVSTECLGYDATIDSILSLPDLASEDETVMVTVKRLRRMPKVTLNLQYPPSQNEPDVTIELFAGENLRRAMLTRGVKLNDALSRRFDSGGIGDCGSEGTCATCVVSVSKGMDLLNTMNTQEQQMLAKNPNWRLACRAIVGSGMKEGDITIKVNPRQWDD</sequence>
<dbReference type="Pfam" id="PF00111">
    <property type="entry name" value="Fer2"/>
    <property type="match status" value="1"/>
</dbReference>
<dbReference type="InterPro" id="IPR012675">
    <property type="entry name" value="Beta-grasp_dom_sf"/>
</dbReference>
<dbReference type="GO" id="GO:0009055">
    <property type="term" value="F:electron transfer activity"/>
    <property type="evidence" value="ECO:0007669"/>
    <property type="project" value="TreeGrafter"/>
</dbReference>
<reference evidence="6" key="1">
    <citation type="submission" date="2021-01" db="EMBL/GenBank/DDBJ databases">
        <authorList>
            <person name="Corre E."/>
            <person name="Pelletier E."/>
            <person name="Niang G."/>
            <person name="Scheremetjew M."/>
            <person name="Finn R."/>
            <person name="Kale V."/>
            <person name="Holt S."/>
            <person name="Cochrane G."/>
            <person name="Meng A."/>
            <person name="Brown T."/>
            <person name="Cohen L."/>
        </authorList>
    </citation>
    <scope>NUCLEOTIDE SEQUENCE</scope>
    <source>
        <strain evidence="6">GSO104</strain>
    </source>
</reference>
<dbReference type="CDD" id="cd00207">
    <property type="entry name" value="fer2"/>
    <property type="match status" value="1"/>
</dbReference>
<dbReference type="GO" id="GO:0051537">
    <property type="term" value="F:2 iron, 2 sulfur cluster binding"/>
    <property type="evidence" value="ECO:0007669"/>
    <property type="project" value="UniProtKB-KW"/>
</dbReference>
<keyword evidence="2" id="KW-0479">Metal-binding</keyword>
<evidence type="ECO:0000259" key="5">
    <source>
        <dbReference type="Pfam" id="PF00111"/>
    </source>
</evidence>
<proteinExistence type="predicted"/>
<dbReference type="PANTHER" id="PTHR23426:SF67">
    <property type="entry name" value="2FE-2S FERREDOXIN-TYPE DOMAIN-CONTAINING PROTEIN"/>
    <property type="match status" value="1"/>
</dbReference>
<dbReference type="InterPro" id="IPR001041">
    <property type="entry name" value="2Fe-2S_ferredoxin-type"/>
</dbReference>
<dbReference type="SUPFAM" id="SSF50156">
    <property type="entry name" value="PDZ domain-like"/>
    <property type="match status" value="1"/>
</dbReference>
<evidence type="ECO:0000256" key="3">
    <source>
        <dbReference type="ARBA" id="ARBA00023004"/>
    </source>
</evidence>
<dbReference type="InterPro" id="IPR001055">
    <property type="entry name" value="Adrenodoxin-like"/>
</dbReference>
<name>A0A6V2JIK4_9STRA</name>